<keyword evidence="1" id="KW-1133">Transmembrane helix</keyword>
<proteinExistence type="predicted"/>
<feature type="domain" description="SsuA/THI5-like" evidence="2">
    <location>
        <begin position="56"/>
        <end position="267"/>
    </location>
</feature>
<evidence type="ECO:0000313" key="3">
    <source>
        <dbReference type="EMBL" id="QBD82823.1"/>
    </source>
</evidence>
<keyword evidence="1" id="KW-0472">Membrane</keyword>
<sequence length="347" mass="37756">MNIRRSILIAGIVTLVLLVVIGAFLWQRSHLPEGSTSPGNAKALTKLRLALDFTPNPNHTGIYVALQKGWYQQAGIDLEILPFSPNAFPDVLVTTGKADIAISSTESVVLDDAQGQKIISIAGITAHNTSLLVTRADSAAKRPRDLDGKIYGGYGAPYEQPIVSAVIRHDGGKGTFKNVTLGTDAIQALASHQIDFAWVFGLDVVQAEQQGVKLKTFPVTQYGIPDYYAPTLVTSTETMQQQAALLTRFMHVTQRGYAFAQTHPQEAARLLIQAAPKGTFPSEAQVEPEQRYVSPLYADGTKWGVQRSEAWKDYTNFILQTGSVKDAAGKPVDHLESTTLYTNAFVQ</sequence>
<keyword evidence="4" id="KW-1185">Reference proteome</keyword>
<dbReference type="Pfam" id="PF09084">
    <property type="entry name" value="NMT1"/>
    <property type="match status" value="1"/>
</dbReference>
<feature type="transmembrane region" description="Helical" evidence="1">
    <location>
        <begin position="7"/>
        <end position="26"/>
    </location>
</feature>
<dbReference type="OrthoDB" id="9815602at2"/>
<dbReference type="GO" id="GO:0009228">
    <property type="term" value="P:thiamine biosynthetic process"/>
    <property type="evidence" value="ECO:0007669"/>
    <property type="project" value="InterPro"/>
</dbReference>
<dbReference type="InterPro" id="IPR027939">
    <property type="entry name" value="NMT1/THI5"/>
</dbReference>
<gene>
    <name evidence="3" type="ORF">EPA93_45425</name>
</gene>
<dbReference type="PANTHER" id="PTHR31528">
    <property type="entry name" value="4-AMINO-5-HYDROXYMETHYL-2-METHYLPYRIMIDINE PHOSPHATE SYNTHASE THI11-RELATED"/>
    <property type="match status" value="1"/>
</dbReference>
<reference evidence="3 4" key="1">
    <citation type="submission" date="2019-01" db="EMBL/GenBank/DDBJ databases">
        <title>Ktedonosporobacter rubrisoli SCAWS-G2.</title>
        <authorList>
            <person name="Huang Y."/>
            <person name="Yan B."/>
        </authorList>
    </citation>
    <scope>NUCLEOTIDE SEQUENCE [LARGE SCALE GENOMIC DNA]</scope>
    <source>
        <strain evidence="3 4">SCAWS-G2</strain>
    </source>
</reference>
<dbReference type="AlphaFoldDB" id="A0A4P6K4G7"/>
<dbReference type="SUPFAM" id="SSF53850">
    <property type="entry name" value="Periplasmic binding protein-like II"/>
    <property type="match status" value="1"/>
</dbReference>
<dbReference type="KEGG" id="kbs:EPA93_45425"/>
<dbReference type="PANTHER" id="PTHR31528:SF3">
    <property type="entry name" value="THIAMINE BIOSYNTHESIS PROTEIN HI_0357-RELATED"/>
    <property type="match status" value="1"/>
</dbReference>
<evidence type="ECO:0000259" key="2">
    <source>
        <dbReference type="Pfam" id="PF09084"/>
    </source>
</evidence>
<evidence type="ECO:0000313" key="4">
    <source>
        <dbReference type="Proteomes" id="UP000290365"/>
    </source>
</evidence>
<keyword evidence="1" id="KW-0812">Transmembrane</keyword>
<organism evidence="3 4">
    <name type="scientific">Ktedonosporobacter rubrisoli</name>
    <dbReference type="NCBI Taxonomy" id="2509675"/>
    <lineage>
        <taxon>Bacteria</taxon>
        <taxon>Bacillati</taxon>
        <taxon>Chloroflexota</taxon>
        <taxon>Ktedonobacteria</taxon>
        <taxon>Ktedonobacterales</taxon>
        <taxon>Ktedonosporobacteraceae</taxon>
        <taxon>Ktedonosporobacter</taxon>
    </lineage>
</organism>
<dbReference type="RefSeq" id="WP_129893892.1">
    <property type="nucleotide sequence ID" value="NZ_CP035758.1"/>
</dbReference>
<dbReference type="Gene3D" id="3.40.190.10">
    <property type="entry name" value="Periplasmic binding protein-like II"/>
    <property type="match status" value="2"/>
</dbReference>
<dbReference type="Proteomes" id="UP000290365">
    <property type="component" value="Chromosome"/>
</dbReference>
<accession>A0A4P6K4G7</accession>
<dbReference type="EMBL" id="CP035758">
    <property type="protein sequence ID" value="QBD82823.1"/>
    <property type="molecule type" value="Genomic_DNA"/>
</dbReference>
<dbReference type="InterPro" id="IPR015168">
    <property type="entry name" value="SsuA/THI5"/>
</dbReference>
<evidence type="ECO:0000256" key="1">
    <source>
        <dbReference type="SAM" id="Phobius"/>
    </source>
</evidence>
<name>A0A4P6K4G7_KTERU</name>
<protein>
    <submittedName>
        <fullName evidence="3">ABC transporter substrate-binding protein</fullName>
    </submittedName>
</protein>